<sequence>MKYILSIVLVSSVALLSACSPKVGSEDWCTALEEKPKGDWTANEGGDYAKYCVFGAEPE</sequence>
<dbReference type="Proteomes" id="UP001165393">
    <property type="component" value="Unassembled WGS sequence"/>
</dbReference>
<evidence type="ECO:0000313" key="1">
    <source>
        <dbReference type="EMBL" id="MCM2678810.1"/>
    </source>
</evidence>
<evidence type="ECO:0000313" key="2">
    <source>
        <dbReference type="Proteomes" id="UP001165393"/>
    </source>
</evidence>
<proteinExistence type="predicted"/>
<protein>
    <submittedName>
        <fullName evidence="1">DUF3012 domain-containing protein</fullName>
    </submittedName>
</protein>
<reference evidence="1 2" key="1">
    <citation type="journal article" date="2013" name="Antonie Van Leeuwenhoek">
        <title>Echinimonas agarilytica gen. nov., sp. nov., a new gammaproteobacterium isolated from the sea urchin Strongylocentrotus intermedius.</title>
        <authorList>
            <person name="Nedashkovskaya O.I."/>
            <person name="Stenkova A.M."/>
            <person name="Zhukova N.V."/>
            <person name="Van Trappen S."/>
            <person name="Lee J.S."/>
            <person name="Kim S.B."/>
        </authorList>
    </citation>
    <scope>NUCLEOTIDE SEQUENCE [LARGE SCALE GENOMIC DNA]</scope>
    <source>
        <strain evidence="1 2">KMM 6351</strain>
    </source>
</reference>
<dbReference type="InterPro" id="IPR021379">
    <property type="entry name" value="DUF3012"/>
</dbReference>
<organism evidence="1 2">
    <name type="scientific">Echinimonas agarilytica</name>
    <dbReference type="NCBI Taxonomy" id="1215918"/>
    <lineage>
        <taxon>Bacteria</taxon>
        <taxon>Pseudomonadati</taxon>
        <taxon>Pseudomonadota</taxon>
        <taxon>Gammaproteobacteria</taxon>
        <taxon>Alteromonadales</taxon>
        <taxon>Echinimonadaceae</taxon>
        <taxon>Echinimonas</taxon>
    </lineage>
</organism>
<dbReference type="Pfam" id="PF11216">
    <property type="entry name" value="DUF3012"/>
    <property type="match status" value="1"/>
</dbReference>
<gene>
    <name evidence="1" type="ORF">NAF29_03860</name>
</gene>
<comment type="caution">
    <text evidence="1">The sequence shown here is derived from an EMBL/GenBank/DDBJ whole genome shotgun (WGS) entry which is preliminary data.</text>
</comment>
<name>A0AA41W4P9_9GAMM</name>
<accession>A0AA41W4P9</accession>
<dbReference type="PROSITE" id="PS51257">
    <property type="entry name" value="PROKAR_LIPOPROTEIN"/>
    <property type="match status" value="1"/>
</dbReference>
<dbReference type="EMBL" id="JAMQGP010000001">
    <property type="protein sequence ID" value="MCM2678810.1"/>
    <property type="molecule type" value="Genomic_DNA"/>
</dbReference>
<dbReference type="AlphaFoldDB" id="A0AA41W4P9"/>
<keyword evidence="2" id="KW-1185">Reference proteome</keyword>